<evidence type="ECO:0000256" key="1">
    <source>
        <dbReference type="ARBA" id="ARBA00022679"/>
    </source>
</evidence>
<dbReference type="SUPFAM" id="SSF56214">
    <property type="entry name" value="4'-phosphopantetheinyl transferase"/>
    <property type="match status" value="1"/>
</dbReference>
<keyword evidence="1" id="KW-0808">Transferase</keyword>
<protein>
    <recommendedName>
        <fullName evidence="2">4'-phosphopantetheinyl transferase domain-containing protein</fullName>
    </recommendedName>
</protein>
<dbReference type="GO" id="GO:0000287">
    <property type="term" value="F:magnesium ion binding"/>
    <property type="evidence" value="ECO:0007669"/>
    <property type="project" value="InterPro"/>
</dbReference>
<dbReference type="EMBL" id="BARS01000318">
    <property type="protein sequence ID" value="GAF75513.1"/>
    <property type="molecule type" value="Genomic_DNA"/>
</dbReference>
<evidence type="ECO:0000259" key="2">
    <source>
        <dbReference type="Pfam" id="PF01648"/>
    </source>
</evidence>
<dbReference type="AlphaFoldDB" id="X0S382"/>
<comment type="caution">
    <text evidence="3">The sequence shown here is derived from an EMBL/GenBank/DDBJ whole genome shotgun (WGS) entry which is preliminary data.</text>
</comment>
<proteinExistence type="predicted"/>
<dbReference type="PANTHER" id="PTHR12215">
    <property type="entry name" value="PHOSPHOPANTETHEINE TRANSFERASE"/>
    <property type="match status" value="1"/>
</dbReference>
<organism evidence="3">
    <name type="scientific">marine sediment metagenome</name>
    <dbReference type="NCBI Taxonomy" id="412755"/>
    <lineage>
        <taxon>unclassified sequences</taxon>
        <taxon>metagenomes</taxon>
        <taxon>ecological metagenomes</taxon>
    </lineage>
</organism>
<reference evidence="3" key="1">
    <citation type="journal article" date="2014" name="Front. Microbiol.">
        <title>High frequency of phylogenetically diverse reductive dehalogenase-homologous genes in deep subseafloor sedimentary metagenomes.</title>
        <authorList>
            <person name="Kawai M."/>
            <person name="Futagami T."/>
            <person name="Toyoda A."/>
            <person name="Takaki Y."/>
            <person name="Nishi S."/>
            <person name="Hori S."/>
            <person name="Arai W."/>
            <person name="Tsubouchi T."/>
            <person name="Morono Y."/>
            <person name="Uchiyama I."/>
            <person name="Ito T."/>
            <person name="Fujiyama A."/>
            <person name="Inagaki F."/>
            <person name="Takami H."/>
        </authorList>
    </citation>
    <scope>NUCLEOTIDE SEQUENCE</scope>
    <source>
        <strain evidence="3">Expedition CK06-06</strain>
    </source>
</reference>
<dbReference type="Pfam" id="PF01648">
    <property type="entry name" value="ACPS"/>
    <property type="match status" value="1"/>
</dbReference>
<dbReference type="PANTHER" id="PTHR12215:SF10">
    <property type="entry name" value="L-AMINOADIPATE-SEMIALDEHYDE DEHYDROGENASE-PHOSPHOPANTETHEINYL TRANSFERASE"/>
    <property type="match status" value="1"/>
</dbReference>
<dbReference type="GO" id="GO:0019878">
    <property type="term" value="P:lysine biosynthetic process via aminoadipic acid"/>
    <property type="evidence" value="ECO:0007669"/>
    <property type="project" value="TreeGrafter"/>
</dbReference>
<feature type="domain" description="4'-phosphopantetheinyl transferase" evidence="2">
    <location>
        <begin position="82"/>
        <end position="151"/>
    </location>
</feature>
<evidence type="ECO:0000313" key="3">
    <source>
        <dbReference type="EMBL" id="GAF75513.1"/>
    </source>
</evidence>
<sequence>MTLFPVVMPVTEVGHKLSGKEKVASLSKIAREALKLSAEKSGVRLGELRKDKKGVPCPVSGNYWSLSHKPEYVAAVVSKDKVGIDIEEIKPLAESIFAHVASDEEWELKERSWDTFFRYWTAKEAILKVIGIGISGLKTCRIISVPDENHIALDYNGQFFLVEQLRYKNHIVSIPKGDNQIDWIILEDFKP</sequence>
<dbReference type="GO" id="GO:0008897">
    <property type="term" value="F:holo-[acyl-carrier-protein] synthase activity"/>
    <property type="evidence" value="ECO:0007669"/>
    <property type="project" value="InterPro"/>
</dbReference>
<dbReference type="InterPro" id="IPR037143">
    <property type="entry name" value="4-PPantetheinyl_Trfase_dom_sf"/>
</dbReference>
<accession>X0S382</accession>
<dbReference type="Gene3D" id="3.90.470.20">
    <property type="entry name" value="4'-phosphopantetheinyl transferase domain"/>
    <property type="match status" value="1"/>
</dbReference>
<gene>
    <name evidence="3" type="ORF">S01H1_00833</name>
</gene>
<dbReference type="InterPro" id="IPR008278">
    <property type="entry name" value="4-PPantetheinyl_Trfase_dom"/>
</dbReference>
<dbReference type="InterPro" id="IPR050559">
    <property type="entry name" value="P-Pant_transferase_sf"/>
</dbReference>
<dbReference type="GO" id="GO:0005829">
    <property type="term" value="C:cytosol"/>
    <property type="evidence" value="ECO:0007669"/>
    <property type="project" value="TreeGrafter"/>
</dbReference>
<name>X0S382_9ZZZZ</name>